<dbReference type="RefSeq" id="WP_019597087.1">
    <property type="nucleotide sequence ID" value="NZ_FNQC01000003.1"/>
</dbReference>
<protein>
    <submittedName>
        <fullName evidence="10">Ca2+-transporting ATPase</fullName>
    </submittedName>
</protein>
<dbReference type="InterPro" id="IPR036412">
    <property type="entry name" value="HAD-like_sf"/>
</dbReference>
<dbReference type="Gene3D" id="1.20.1110.10">
    <property type="entry name" value="Calcium-transporting ATPase, transmembrane domain"/>
    <property type="match status" value="1"/>
</dbReference>
<dbReference type="EMBL" id="FNQC01000003">
    <property type="protein sequence ID" value="SDY85214.1"/>
    <property type="molecule type" value="Genomic_DNA"/>
</dbReference>
<feature type="transmembrane region" description="Helical" evidence="8">
    <location>
        <begin position="815"/>
        <end position="837"/>
    </location>
</feature>
<gene>
    <name evidence="10" type="ORF">SAMN05444412_103146</name>
</gene>
<feature type="transmembrane region" description="Helical" evidence="8">
    <location>
        <begin position="857"/>
        <end position="877"/>
    </location>
</feature>
<dbReference type="InterPro" id="IPR023299">
    <property type="entry name" value="ATPase_P-typ_cyto_dom_N"/>
</dbReference>
<dbReference type="SUPFAM" id="SSF56784">
    <property type="entry name" value="HAD-like"/>
    <property type="match status" value="1"/>
</dbReference>
<evidence type="ECO:0000256" key="3">
    <source>
        <dbReference type="ARBA" id="ARBA00022741"/>
    </source>
</evidence>
<dbReference type="SUPFAM" id="SSF81653">
    <property type="entry name" value="Calcium ATPase, transduction domain A"/>
    <property type="match status" value="1"/>
</dbReference>
<feature type="transmembrane region" description="Helical" evidence="8">
    <location>
        <begin position="248"/>
        <end position="267"/>
    </location>
</feature>
<organism evidence="10 11">
    <name type="scientific">Rhodonellum ikkaensis</name>
    <dbReference type="NCBI Taxonomy" id="336829"/>
    <lineage>
        <taxon>Bacteria</taxon>
        <taxon>Pseudomonadati</taxon>
        <taxon>Bacteroidota</taxon>
        <taxon>Cytophagia</taxon>
        <taxon>Cytophagales</taxon>
        <taxon>Cytophagaceae</taxon>
        <taxon>Rhodonellum</taxon>
    </lineage>
</organism>
<dbReference type="InterPro" id="IPR059000">
    <property type="entry name" value="ATPase_P-type_domA"/>
</dbReference>
<dbReference type="InterPro" id="IPR044492">
    <property type="entry name" value="P_typ_ATPase_HD_dom"/>
</dbReference>
<dbReference type="InterPro" id="IPR006068">
    <property type="entry name" value="ATPase_P-typ_cation-transptr_C"/>
</dbReference>
<keyword evidence="11" id="KW-1185">Reference proteome</keyword>
<dbReference type="SFLD" id="SFLDS00003">
    <property type="entry name" value="Haloacid_Dehalogenase"/>
    <property type="match status" value="1"/>
</dbReference>
<evidence type="ECO:0000259" key="9">
    <source>
        <dbReference type="SMART" id="SM00831"/>
    </source>
</evidence>
<dbReference type="SMART" id="SM00831">
    <property type="entry name" value="Cation_ATPase_N"/>
    <property type="match status" value="1"/>
</dbReference>
<dbReference type="Pfam" id="PF00122">
    <property type="entry name" value="E1-E2_ATPase"/>
    <property type="match status" value="1"/>
</dbReference>
<evidence type="ECO:0000256" key="7">
    <source>
        <dbReference type="ARBA" id="ARBA00023136"/>
    </source>
</evidence>
<dbReference type="InterPro" id="IPR001757">
    <property type="entry name" value="P_typ_ATPase"/>
</dbReference>
<dbReference type="Gene3D" id="2.70.150.10">
    <property type="entry name" value="Calcium-transporting ATPase, cytoplasmic transduction domain A"/>
    <property type="match status" value="1"/>
</dbReference>
<dbReference type="NCBIfam" id="TIGR01494">
    <property type="entry name" value="ATPase_P-type"/>
    <property type="match status" value="2"/>
</dbReference>
<keyword evidence="4" id="KW-0067">ATP-binding</keyword>
<evidence type="ECO:0000313" key="10">
    <source>
        <dbReference type="EMBL" id="SDY85214.1"/>
    </source>
</evidence>
<feature type="transmembrane region" description="Helical" evidence="8">
    <location>
        <begin position="279"/>
        <end position="303"/>
    </location>
</feature>
<proteinExistence type="predicted"/>
<dbReference type="SFLD" id="SFLDF00027">
    <property type="entry name" value="p-type_atpase"/>
    <property type="match status" value="1"/>
</dbReference>
<keyword evidence="3" id="KW-0547">Nucleotide-binding</keyword>
<sequence>MKPFQTKPHTLDIQDLLEELNTSDQGLSPADVQEKQKVFGKNEIPDQAGRPLWKIILKQFTNLMVYILLLAAAISYFTEHYLDVYVILGIILINAVIGFVQEYKAEGAVAALRSLLVPKCKVVREGELQTIDSKELVPGDLIALEEGDIIPADARVWLFKNARTTEASLTGEALPVQKTNKKLPENISLGEKTNMVWKSTYLASGSVRAIVTGTGLRTQIGDIASSLKTITPKKTNFQIKTDQLAKQMAYIAISSAILLFLAGYFFLEVEVSEVLLISIAALVSAIPEGLPAVLSIVLAVGSYRMSHKNAIIREISATESLGSVSTIITDKTGTLTQNTMTIKKIWIPGVEEAEVTGEGWESKGDLLAKNEDVKSFYKLFEIAAHCHQTAVSKKESGQYQVTGDPTEAAFLVLANKVGQKKQLPIKEDIAFDAELKYRSTIVEKNGTETRFIIGAPEAILAKCNSFHDSWGSLQKLNDITIKPIQDKFEKWSKESFRVLAMAQQSEHLNQDHHNNFEFVGLAGMLDPPRPGVLEAVNSCHQAGIRVIMATGDHSATALAIGKKVGIVLPGREKVYTDTELQQMDEEQLDKAVMEADVFSRLSPIMKLKIAQSLQKQGELIAMTGDGVNDAPALKQANVGVSMGIMGTDVARDASVMVLADDNFSTIVHAIEQGRIVFNNARRTSFYLVTTSLAEIFTLISAVSLGLSMPLTATQILWINLVTDGLCDKALATEKGQGNELTSPPINPKENILSKRIFPLLVINILLMTGLAITAFKWYLPEGIEKARTIVFIVMSFSQLFNVFNMRNLRGSTFKIGLFSNKWVNLAFLLSVLIQILIIQTPVLSQLFDFRPVRAVEFILWASLGSMTFWVVETYKLIQIKK</sequence>
<evidence type="ECO:0000256" key="4">
    <source>
        <dbReference type="ARBA" id="ARBA00022840"/>
    </source>
</evidence>
<accession>A0A1H3N8X4</accession>
<dbReference type="Pfam" id="PF00689">
    <property type="entry name" value="Cation_ATPase_C"/>
    <property type="match status" value="1"/>
</dbReference>
<evidence type="ECO:0000256" key="1">
    <source>
        <dbReference type="ARBA" id="ARBA00004141"/>
    </source>
</evidence>
<dbReference type="InterPro" id="IPR023214">
    <property type="entry name" value="HAD_sf"/>
</dbReference>
<dbReference type="SFLD" id="SFLDG00002">
    <property type="entry name" value="C1.7:_P-type_atpase_like"/>
    <property type="match status" value="1"/>
</dbReference>
<dbReference type="PROSITE" id="PS00154">
    <property type="entry name" value="ATPASE_E1_E2"/>
    <property type="match status" value="1"/>
</dbReference>
<dbReference type="Gene3D" id="3.40.1110.10">
    <property type="entry name" value="Calcium-transporting ATPase, cytoplasmic domain N"/>
    <property type="match status" value="1"/>
</dbReference>
<dbReference type="PANTHER" id="PTHR42861">
    <property type="entry name" value="CALCIUM-TRANSPORTING ATPASE"/>
    <property type="match status" value="1"/>
</dbReference>
<dbReference type="Pfam" id="PF00690">
    <property type="entry name" value="Cation_ATPase_N"/>
    <property type="match status" value="1"/>
</dbReference>
<dbReference type="PRINTS" id="PR00120">
    <property type="entry name" value="HATPASE"/>
</dbReference>
<dbReference type="InterPro" id="IPR004014">
    <property type="entry name" value="ATPase_P-typ_cation-transptr_N"/>
</dbReference>
<dbReference type="Proteomes" id="UP000199663">
    <property type="component" value="Unassembled WGS sequence"/>
</dbReference>
<comment type="subcellular location">
    <subcellularLocation>
        <location evidence="1">Membrane</location>
        <topology evidence="1">Multi-pass membrane protein</topology>
    </subcellularLocation>
</comment>
<dbReference type="PRINTS" id="PR00119">
    <property type="entry name" value="CATATPASE"/>
</dbReference>
<comment type="caution">
    <text evidence="10">The sequence shown here is derived from an EMBL/GenBank/DDBJ whole genome shotgun (WGS) entry which is preliminary data.</text>
</comment>
<keyword evidence="7 8" id="KW-0472">Membrane</keyword>
<evidence type="ECO:0000256" key="2">
    <source>
        <dbReference type="ARBA" id="ARBA00022692"/>
    </source>
</evidence>
<dbReference type="Pfam" id="PF13246">
    <property type="entry name" value="Cation_ATPase"/>
    <property type="match status" value="1"/>
</dbReference>
<feature type="transmembrane region" description="Helical" evidence="8">
    <location>
        <begin position="756"/>
        <end position="779"/>
    </location>
</feature>
<reference evidence="10 11" key="1">
    <citation type="submission" date="2016-10" db="EMBL/GenBank/DDBJ databases">
        <authorList>
            <person name="Varghese N."/>
            <person name="Submissions S."/>
        </authorList>
    </citation>
    <scope>NUCLEOTIDE SEQUENCE [LARGE SCALE GENOMIC DNA]</scope>
    <source>
        <strain evidence="10 11">DSM 17997</strain>
    </source>
</reference>
<evidence type="ECO:0000256" key="5">
    <source>
        <dbReference type="ARBA" id="ARBA00022967"/>
    </source>
</evidence>
<keyword evidence="6 8" id="KW-1133">Transmembrane helix</keyword>
<feature type="transmembrane region" description="Helical" evidence="8">
    <location>
        <begin position="60"/>
        <end position="78"/>
    </location>
</feature>
<evidence type="ECO:0000256" key="6">
    <source>
        <dbReference type="ARBA" id="ARBA00022989"/>
    </source>
</evidence>
<dbReference type="InterPro" id="IPR023298">
    <property type="entry name" value="ATPase_P-typ_TM_dom_sf"/>
</dbReference>
<dbReference type="InterPro" id="IPR008250">
    <property type="entry name" value="ATPase_P-typ_transduc_dom_A_sf"/>
</dbReference>
<dbReference type="SUPFAM" id="SSF81665">
    <property type="entry name" value="Calcium ATPase, transmembrane domain M"/>
    <property type="match status" value="1"/>
</dbReference>
<keyword evidence="2 8" id="KW-0812">Transmembrane</keyword>
<feature type="transmembrane region" description="Helical" evidence="8">
    <location>
        <begin position="84"/>
        <end position="103"/>
    </location>
</feature>
<dbReference type="SUPFAM" id="SSF81660">
    <property type="entry name" value="Metal cation-transporting ATPase, ATP-binding domain N"/>
    <property type="match status" value="1"/>
</dbReference>
<evidence type="ECO:0000256" key="8">
    <source>
        <dbReference type="SAM" id="Phobius"/>
    </source>
</evidence>
<dbReference type="Gene3D" id="3.40.50.1000">
    <property type="entry name" value="HAD superfamily/HAD-like"/>
    <property type="match status" value="1"/>
</dbReference>
<name>A0A1H3N8X4_9BACT</name>
<feature type="domain" description="Cation-transporting P-type ATPase N-terminal" evidence="9">
    <location>
        <begin position="7"/>
        <end position="80"/>
    </location>
</feature>
<evidence type="ECO:0000313" key="11">
    <source>
        <dbReference type="Proteomes" id="UP000199663"/>
    </source>
</evidence>
<dbReference type="InterPro" id="IPR018303">
    <property type="entry name" value="ATPase_P-typ_P_site"/>
</dbReference>
<keyword evidence="5" id="KW-1278">Translocase</keyword>